<dbReference type="InterPro" id="IPR010730">
    <property type="entry name" value="HET"/>
</dbReference>
<dbReference type="OrthoDB" id="2958217at2759"/>
<evidence type="ECO:0000313" key="2">
    <source>
        <dbReference type="EMBL" id="QSZ29478.1"/>
    </source>
</evidence>
<gene>
    <name evidence="2" type="ORF">DSL72_003992</name>
</gene>
<keyword evidence="3" id="KW-1185">Reference proteome</keyword>
<dbReference type="AlphaFoldDB" id="A0A8A3P6S6"/>
<feature type="domain" description="Heterokaryon incompatibility" evidence="1">
    <location>
        <begin position="93"/>
        <end position="157"/>
    </location>
</feature>
<organism evidence="2 3">
    <name type="scientific">Monilinia vaccinii-corymbosi</name>
    <dbReference type="NCBI Taxonomy" id="61207"/>
    <lineage>
        <taxon>Eukaryota</taxon>
        <taxon>Fungi</taxon>
        <taxon>Dikarya</taxon>
        <taxon>Ascomycota</taxon>
        <taxon>Pezizomycotina</taxon>
        <taxon>Leotiomycetes</taxon>
        <taxon>Helotiales</taxon>
        <taxon>Sclerotiniaceae</taxon>
        <taxon>Monilinia</taxon>
    </lineage>
</organism>
<dbReference type="Pfam" id="PF06985">
    <property type="entry name" value="HET"/>
    <property type="match status" value="1"/>
</dbReference>
<protein>
    <recommendedName>
        <fullName evidence="1">Heterokaryon incompatibility domain-containing protein</fullName>
    </recommendedName>
</protein>
<accession>A0A8A3P6S6</accession>
<evidence type="ECO:0000259" key="1">
    <source>
        <dbReference type="Pfam" id="PF06985"/>
    </source>
</evidence>
<sequence length="185" mass="20740">MNTTEETSTTGLPECERLCRPCIGYGVAQLLDDLQDYVPQQPKKSTERKEKAIRRWKKATKRLWSSDSALQILLIDVDENKLVEVTTSTKCLALSCIRGTGEVFKTTTDQRVALAGNGSLNRAKLPRTVRDAMSFTRKMQHGYLWVAALCIEQNEDMGRGTVKNSSRARISSRIFNSQGVTIQVI</sequence>
<dbReference type="PANTHER" id="PTHR33112">
    <property type="entry name" value="DOMAIN PROTEIN, PUTATIVE-RELATED"/>
    <property type="match status" value="1"/>
</dbReference>
<dbReference type="PANTHER" id="PTHR33112:SF12">
    <property type="entry name" value="HETEROKARYON INCOMPATIBILITY DOMAIN-CONTAINING PROTEIN"/>
    <property type="match status" value="1"/>
</dbReference>
<evidence type="ECO:0000313" key="3">
    <source>
        <dbReference type="Proteomes" id="UP000672032"/>
    </source>
</evidence>
<dbReference type="EMBL" id="CP063405">
    <property type="protein sequence ID" value="QSZ29478.1"/>
    <property type="molecule type" value="Genomic_DNA"/>
</dbReference>
<proteinExistence type="predicted"/>
<name>A0A8A3P6S6_9HELO</name>
<reference evidence="2" key="1">
    <citation type="submission" date="2020-10" db="EMBL/GenBank/DDBJ databases">
        <title>Genome Sequence of Monilinia vaccinii-corymbosi Sheds Light on Mummy Berry Disease Infection of Blueberry and Mating Type.</title>
        <authorList>
            <person name="Yow A.G."/>
            <person name="Zhang Y."/>
            <person name="Bansal K."/>
            <person name="Eacker S.M."/>
            <person name="Sullivan S."/>
            <person name="Liachko I."/>
            <person name="Cubeta M.A."/>
            <person name="Rollins J.A."/>
            <person name="Ashrafi H."/>
        </authorList>
    </citation>
    <scope>NUCLEOTIDE SEQUENCE</scope>
    <source>
        <strain evidence="2">RL-1</strain>
    </source>
</reference>
<dbReference type="Proteomes" id="UP000672032">
    <property type="component" value="Chromosome 1"/>
</dbReference>